<dbReference type="OMA" id="IFYEPVP"/>
<feature type="region of interest" description="Disordered" evidence="9">
    <location>
        <begin position="1"/>
        <end position="28"/>
    </location>
</feature>
<dbReference type="EMBL" id="KQ965736">
    <property type="protein sequence ID" value="KXS20023.1"/>
    <property type="molecule type" value="Genomic_DNA"/>
</dbReference>
<comment type="function">
    <text evidence="8">ATP-dependent DNA helicase involved in DNA damage repair by homologous recombination and in genome maintenance. Capable of unwinding D-loops. Plays a role in limiting crossover recombinants during mitotic DNA double-strand break (DSB) repair. Component of a FANCM-MHF complex which promotes gene conversion at blocked replication forks, probably by reversal of the stalled fork.</text>
</comment>
<evidence type="ECO:0000256" key="9">
    <source>
        <dbReference type="SAM" id="MobiDB-lite"/>
    </source>
</evidence>
<dbReference type="FunFam" id="3.40.50.300:FF:000861">
    <property type="entry name" value="Fanconi anemia, complementation group M"/>
    <property type="match status" value="1"/>
</dbReference>
<dbReference type="SMART" id="SM00487">
    <property type="entry name" value="DEXDc"/>
    <property type="match status" value="1"/>
</dbReference>
<protein>
    <recommendedName>
        <fullName evidence="8">ATP-dependent DNA helicase</fullName>
        <ecNumber evidence="8">3.6.4.12</ecNumber>
    </recommendedName>
</protein>
<dbReference type="GO" id="GO:0009378">
    <property type="term" value="F:four-way junction helicase activity"/>
    <property type="evidence" value="ECO:0007669"/>
    <property type="project" value="TreeGrafter"/>
</dbReference>
<keyword evidence="3" id="KW-0547">Nucleotide-binding</keyword>
<dbReference type="OrthoDB" id="164902at2759"/>
<dbReference type="InterPro" id="IPR014001">
    <property type="entry name" value="Helicase_ATP-bd"/>
</dbReference>
<dbReference type="Pfam" id="PF00271">
    <property type="entry name" value="Helicase_C"/>
    <property type="match status" value="1"/>
</dbReference>
<dbReference type="Gene3D" id="3.40.50.300">
    <property type="entry name" value="P-loop containing nucleotide triphosphate hydrolases"/>
    <property type="match status" value="2"/>
</dbReference>
<dbReference type="PANTHER" id="PTHR14025">
    <property type="entry name" value="FANCONI ANEMIA GROUP M FANCM FAMILY MEMBER"/>
    <property type="match status" value="1"/>
</dbReference>
<comment type="similarity">
    <text evidence="2 8">Belongs to the DEAD box helicase family. DEAH subfamily. FANCM sub-subfamily.</text>
</comment>
<dbReference type="GO" id="GO:0005634">
    <property type="term" value="C:nucleus"/>
    <property type="evidence" value="ECO:0007669"/>
    <property type="project" value="UniProtKB-SubCell"/>
</dbReference>
<dbReference type="Proteomes" id="UP000070544">
    <property type="component" value="Unassembled WGS sequence"/>
</dbReference>
<dbReference type="STRING" id="1344416.A0A139ATW4"/>
<dbReference type="GO" id="GO:0016887">
    <property type="term" value="F:ATP hydrolysis activity"/>
    <property type="evidence" value="ECO:0007669"/>
    <property type="project" value="RHEA"/>
</dbReference>
<evidence type="ECO:0000256" key="8">
    <source>
        <dbReference type="RuleBase" id="RU367027"/>
    </source>
</evidence>
<comment type="subcellular location">
    <subcellularLocation>
        <location evidence="1 8">Nucleus</location>
    </subcellularLocation>
</comment>
<dbReference type="GO" id="GO:0043138">
    <property type="term" value="F:3'-5' DNA helicase activity"/>
    <property type="evidence" value="ECO:0007669"/>
    <property type="project" value="InterPro"/>
</dbReference>
<dbReference type="CDD" id="cd12091">
    <property type="entry name" value="FANCM_ID"/>
    <property type="match status" value="1"/>
</dbReference>
<dbReference type="InterPro" id="IPR011545">
    <property type="entry name" value="DEAD/DEAH_box_helicase_dom"/>
</dbReference>
<evidence type="ECO:0000313" key="13">
    <source>
        <dbReference type="Proteomes" id="UP000070544"/>
    </source>
</evidence>
<keyword evidence="7" id="KW-0539">Nucleus</keyword>
<feature type="domain" description="Helicase C-terminal" evidence="11">
    <location>
        <begin position="399"/>
        <end position="551"/>
    </location>
</feature>
<dbReference type="GO" id="GO:0036297">
    <property type="term" value="P:interstrand cross-link repair"/>
    <property type="evidence" value="ECO:0007669"/>
    <property type="project" value="TreeGrafter"/>
</dbReference>
<dbReference type="PANTHER" id="PTHR14025:SF20">
    <property type="entry name" value="FANCONI ANEMIA GROUP M PROTEIN"/>
    <property type="match status" value="1"/>
</dbReference>
<dbReference type="Pfam" id="PF00270">
    <property type="entry name" value="DEAD"/>
    <property type="match status" value="1"/>
</dbReference>
<dbReference type="SMART" id="SM00490">
    <property type="entry name" value="HELICc"/>
    <property type="match status" value="1"/>
</dbReference>
<evidence type="ECO:0000256" key="3">
    <source>
        <dbReference type="ARBA" id="ARBA00022741"/>
    </source>
</evidence>
<evidence type="ECO:0000256" key="5">
    <source>
        <dbReference type="ARBA" id="ARBA00022806"/>
    </source>
</evidence>
<evidence type="ECO:0000256" key="6">
    <source>
        <dbReference type="ARBA" id="ARBA00022840"/>
    </source>
</evidence>
<dbReference type="PROSITE" id="PS51194">
    <property type="entry name" value="HELICASE_CTER"/>
    <property type="match status" value="1"/>
</dbReference>
<reference evidence="12 13" key="1">
    <citation type="journal article" date="2015" name="Genome Biol. Evol.">
        <title>Phylogenomic analyses indicate that early fungi evolved digesting cell walls of algal ancestors of land plants.</title>
        <authorList>
            <person name="Chang Y."/>
            <person name="Wang S."/>
            <person name="Sekimoto S."/>
            <person name="Aerts A.L."/>
            <person name="Choi C."/>
            <person name="Clum A."/>
            <person name="LaButti K.M."/>
            <person name="Lindquist E.A."/>
            <person name="Yee Ngan C."/>
            <person name="Ohm R.A."/>
            <person name="Salamov A.A."/>
            <person name="Grigoriev I.V."/>
            <person name="Spatafora J.W."/>
            <person name="Berbee M.L."/>
        </authorList>
    </citation>
    <scope>NUCLEOTIDE SEQUENCE [LARGE SCALE GENOMIC DNA]</scope>
    <source>
        <strain evidence="12 13">JEL478</strain>
    </source>
</reference>
<dbReference type="Gene3D" id="1.20.1320.20">
    <property type="entry name" value="hef helicase domain"/>
    <property type="match status" value="1"/>
</dbReference>
<keyword evidence="6" id="KW-0067">ATP-binding</keyword>
<comment type="subunit">
    <text evidence="8">Interacts with the MHF histone-fold complex to form the FANCM-MHF complex.</text>
</comment>
<dbReference type="CDD" id="cd18801">
    <property type="entry name" value="SF2_C_FANCM_Hef"/>
    <property type="match status" value="1"/>
</dbReference>
<dbReference type="InterPro" id="IPR044749">
    <property type="entry name" value="FANCM_DEXDc"/>
</dbReference>
<dbReference type="PROSITE" id="PS51192">
    <property type="entry name" value="HELICASE_ATP_BIND_1"/>
    <property type="match status" value="1"/>
</dbReference>
<dbReference type="GO" id="GO:0005524">
    <property type="term" value="F:ATP binding"/>
    <property type="evidence" value="ECO:0007669"/>
    <property type="project" value="UniProtKB-UniRule"/>
</dbReference>
<evidence type="ECO:0000256" key="7">
    <source>
        <dbReference type="ARBA" id="ARBA00023242"/>
    </source>
</evidence>
<dbReference type="InterPro" id="IPR027417">
    <property type="entry name" value="P-loop_NTPase"/>
</dbReference>
<evidence type="ECO:0000313" key="12">
    <source>
        <dbReference type="EMBL" id="KXS20023.1"/>
    </source>
</evidence>
<gene>
    <name evidence="12" type="ORF">M427DRAFT_94689</name>
</gene>
<comment type="catalytic activity">
    <reaction evidence="8">
        <text>ATP + H2O = ADP + phosphate + H(+)</text>
        <dbReference type="Rhea" id="RHEA:13065"/>
        <dbReference type="ChEBI" id="CHEBI:15377"/>
        <dbReference type="ChEBI" id="CHEBI:15378"/>
        <dbReference type="ChEBI" id="CHEBI:30616"/>
        <dbReference type="ChEBI" id="CHEBI:43474"/>
        <dbReference type="ChEBI" id="CHEBI:456216"/>
        <dbReference type="EC" id="3.6.4.12"/>
    </reaction>
</comment>
<dbReference type="AlphaFoldDB" id="A0A139ATW4"/>
<accession>A0A139ATW4</accession>
<keyword evidence="13" id="KW-1185">Reference proteome</keyword>
<keyword evidence="5" id="KW-0347">Helicase</keyword>
<proteinExistence type="inferred from homology"/>
<dbReference type="GO" id="GO:0045003">
    <property type="term" value="P:double-strand break repair via synthesis-dependent strand annealing"/>
    <property type="evidence" value="ECO:0007669"/>
    <property type="project" value="TreeGrafter"/>
</dbReference>
<organism evidence="12 13">
    <name type="scientific">Gonapodya prolifera (strain JEL478)</name>
    <name type="common">Monoblepharis prolifera</name>
    <dbReference type="NCBI Taxonomy" id="1344416"/>
    <lineage>
        <taxon>Eukaryota</taxon>
        <taxon>Fungi</taxon>
        <taxon>Fungi incertae sedis</taxon>
        <taxon>Chytridiomycota</taxon>
        <taxon>Chytridiomycota incertae sedis</taxon>
        <taxon>Monoblepharidomycetes</taxon>
        <taxon>Monoblepharidales</taxon>
        <taxon>Gonapodyaceae</taxon>
        <taxon>Gonapodya</taxon>
    </lineage>
</organism>
<keyword evidence="4 12" id="KW-0378">Hydrolase</keyword>
<dbReference type="InterPro" id="IPR039686">
    <property type="entry name" value="FANCM/Mph1-like_ID"/>
</dbReference>
<evidence type="ECO:0000259" key="11">
    <source>
        <dbReference type="PROSITE" id="PS51194"/>
    </source>
</evidence>
<dbReference type="EC" id="3.6.4.12" evidence="8"/>
<dbReference type="SUPFAM" id="SSF52540">
    <property type="entry name" value="P-loop containing nucleoside triphosphate hydrolases"/>
    <property type="match status" value="1"/>
</dbReference>
<evidence type="ECO:0000256" key="1">
    <source>
        <dbReference type="ARBA" id="ARBA00004123"/>
    </source>
</evidence>
<evidence type="ECO:0000256" key="4">
    <source>
        <dbReference type="ARBA" id="ARBA00022801"/>
    </source>
</evidence>
<sequence length="551" mass="61698">MVGGDSGRGSAPTYVVPQSLPKPPDIRPHQHDPDEVLTWIYPTNLPVRAYQLDIVRRSLFQNTLVSLPTGLGKTFIAAVVLSNHLRWFPKSRAVFMVPTKPLVAQQMESVWRSVGMPVSWTVDMTGQMSPPQRALAWRAKRLVFCTPQTFENDLKSSTAPAESFSLLVFDEAHRATGNYSYCEIIKLLYRRNPQFRVLALSATPGSSQQAVQSVITNLLISAAEIRSEAHPDVAPYVQDRKKEIIVTKEDEIVAAVKGLLVKLLDPIIARLTRNKAFHTRSVSESVAPAALLQHRDKTWRPQVKPTLPTAQAHAIEADFGNAISLSHALQNLLQFGVGTCRADLLRWQEETNNSDKYVTKARRDLVNSADFTQLIDNLNSLVAQPGFMGHPKLTKVSQIVREHFTTCGQDSKVIIFSTIRSSVDEIVRSLEDQQPTVRVSVFIGQSGSSGKRDRMTQNEQMKVLEKFQAGDYNVLVATCIGEEGLDIGEVDLIINYDSQSSPIRMTQRIGRTGRKREGRVVMLLQEGKEERAYRDSETRYRNVQRAIENAK</sequence>
<evidence type="ECO:0000259" key="10">
    <source>
        <dbReference type="PROSITE" id="PS51192"/>
    </source>
</evidence>
<dbReference type="CDD" id="cd18033">
    <property type="entry name" value="DEXDc_FANCM"/>
    <property type="match status" value="1"/>
</dbReference>
<name>A0A139ATW4_GONPJ</name>
<feature type="domain" description="Helicase ATP-binding" evidence="10">
    <location>
        <begin position="54"/>
        <end position="222"/>
    </location>
</feature>
<dbReference type="InterPro" id="IPR001650">
    <property type="entry name" value="Helicase_C-like"/>
</dbReference>
<evidence type="ECO:0000256" key="2">
    <source>
        <dbReference type="ARBA" id="ARBA00009889"/>
    </source>
</evidence>
<dbReference type="GO" id="GO:0000400">
    <property type="term" value="F:four-way junction DNA binding"/>
    <property type="evidence" value="ECO:0007669"/>
    <property type="project" value="TreeGrafter"/>
</dbReference>